<comment type="caution">
    <text evidence="2">The sequence shown here is derived from an EMBL/GenBank/DDBJ whole genome shotgun (WGS) entry which is preliminary data.</text>
</comment>
<accession>A0ABW7ENP5</accession>
<dbReference type="RefSeq" id="WP_394470395.1">
    <property type="nucleotide sequence ID" value="NZ_JBIGHY010000003.1"/>
</dbReference>
<dbReference type="Proteomes" id="UP001606300">
    <property type="component" value="Unassembled WGS sequence"/>
</dbReference>
<dbReference type="NCBIfam" id="NF033672">
    <property type="entry name" value="mbn_chaper_assoc"/>
    <property type="match status" value="1"/>
</dbReference>
<keyword evidence="3" id="KW-1185">Reference proteome</keyword>
<proteinExistence type="predicted"/>
<dbReference type="EMBL" id="JBIGHY010000003">
    <property type="protein sequence ID" value="MFG6414318.1"/>
    <property type="molecule type" value="Genomic_DNA"/>
</dbReference>
<keyword evidence="1" id="KW-0732">Signal</keyword>
<sequence length="147" mass="15474">MTLLTRRLTLCAALALAAAPAWSADTAEQAAIRQLLRHNFDKPEARLTVDPIVVQGAHAVAGWTQGERGGRAVLRRDGKGWQIIVCGGEGLRQAQALADTGMPAADAQALAKALAAAEARLPASHRAKFATFEGLMRMDAHGGHPAH</sequence>
<feature type="chain" id="PRO_5045183884" evidence="1">
    <location>
        <begin position="24"/>
        <end position="147"/>
    </location>
</feature>
<feature type="signal peptide" evidence="1">
    <location>
        <begin position="1"/>
        <end position="23"/>
    </location>
</feature>
<reference evidence="2 3" key="1">
    <citation type="submission" date="2024-09" db="EMBL/GenBank/DDBJ databases">
        <title>Novel species of the genus Pelomonas and Roseateles isolated from streams.</title>
        <authorList>
            <person name="Lu H."/>
        </authorList>
    </citation>
    <scope>NUCLEOTIDE SEQUENCE [LARGE SCALE GENOMIC DNA]</scope>
    <source>
        <strain evidence="2 3">DC23W</strain>
    </source>
</reference>
<gene>
    <name evidence="2" type="ORF">ACG02S_10445</name>
</gene>
<organism evidence="2 3">
    <name type="scientific">Pelomonas dachongensis</name>
    <dbReference type="NCBI Taxonomy" id="3299029"/>
    <lineage>
        <taxon>Bacteria</taxon>
        <taxon>Pseudomonadati</taxon>
        <taxon>Pseudomonadota</taxon>
        <taxon>Betaproteobacteria</taxon>
        <taxon>Burkholderiales</taxon>
        <taxon>Sphaerotilaceae</taxon>
        <taxon>Roseateles</taxon>
    </lineage>
</organism>
<evidence type="ECO:0000313" key="3">
    <source>
        <dbReference type="Proteomes" id="UP001606300"/>
    </source>
</evidence>
<evidence type="ECO:0000256" key="1">
    <source>
        <dbReference type="SAM" id="SignalP"/>
    </source>
</evidence>
<evidence type="ECO:0000313" key="2">
    <source>
        <dbReference type="EMBL" id="MFG6414318.1"/>
    </source>
</evidence>
<protein>
    <submittedName>
        <fullName evidence="2">Copper uptake system-associated protein</fullName>
    </submittedName>
</protein>
<name>A0ABW7ENP5_9BURK</name>